<dbReference type="InterPro" id="IPR003651">
    <property type="entry name" value="Endonuclease3_FeS-loop_motif"/>
</dbReference>
<dbReference type="InterPro" id="IPR003265">
    <property type="entry name" value="HhH-GPD_domain"/>
</dbReference>
<keyword evidence="13" id="KW-0326">Glycosidase</keyword>
<feature type="domain" description="HhH-GPD" evidence="14">
    <location>
        <begin position="37"/>
        <end position="187"/>
    </location>
</feature>
<dbReference type="SMART" id="SM00478">
    <property type="entry name" value="ENDO3c"/>
    <property type="match status" value="1"/>
</dbReference>
<reference evidence="15" key="1">
    <citation type="journal article" date="2015" name="Nature">
        <title>Complex archaea that bridge the gap between prokaryotes and eukaryotes.</title>
        <authorList>
            <person name="Spang A."/>
            <person name="Saw J.H."/>
            <person name="Jorgensen S.L."/>
            <person name="Zaremba-Niedzwiedzka K."/>
            <person name="Martijn J."/>
            <person name="Lind A.E."/>
            <person name="van Eijk R."/>
            <person name="Schleper C."/>
            <person name="Guy L."/>
            <person name="Ettema T.J."/>
        </authorList>
    </citation>
    <scope>NUCLEOTIDE SEQUENCE</scope>
</reference>
<dbReference type="Pfam" id="PF00633">
    <property type="entry name" value="HHH"/>
    <property type="match status" value="1"/>
</dbReference>
<dbReference type="Gene3D" id="1.10.340.30">
    <property type="entry name" value="Hypothetical protein, domain 2"/>
    <property type="match status" value="1"/>
</dbReference>
<evidence type="ECO:0000256" key="11">
    <source>
        <dbReference type="ARBA" id="ARBA00023014"/>
    </source>
</evidence>
<organism evidence="15">
    <name type="scientific">marine sediment metagenome</name>
    <dbReference type="NCBI Taxonomy" id="412755"/>
    <lineage>
        <taxon>unclassified sequences</taxon>
        <taxon>metagenomes</taxon>
        <taxon>ecological metagenomes</taxon>
    </lineage>
</organism>
<dbReference type="EC" id="3.2.2.31" evidence="4"/>
<evidence type="ECO:0000259" key="14">
    <source>
        <dbReference type="SMART" id="SM00478"/>
    </source>
</evidence>
<evidence type="ECO:0000256" key="13">
    <source>
        <dbReference type="ARBA" id="ARBA00023295"/>
    </source>
</evidence>
<dbReference type="InterPro" id="IPR044298">
    <property type="entry name" value="MIG/MutY"/>
</dbReference>
<keyword evidence="8" id="KW-0227">DNA damage</keyword>
<evidence type="ECO:0000256" key="8">
    <source>
        <dbReference type="ARBA" id="ARBA00022763"/>
    </source>
</evidence>
<proteinExistence type="inferred from homology"/>
<evidence type="ECO:0000256" key="12">
    <source>
        <dbReference type="ARBA" id="ARBA00023204"/>
    </source>
</evidence>
<name>A0A0F9SPX2_9ZZZZ</name>
<dbReference type="GO" id="GO:0046872">
    <property type="term" value="F:metal ion binding"/>
    <property type="evidence" value="ECO:0007669"/>
    <property type="project" value="UniProtKB-KW"/>
</dbReference>
<dbReference type="GO" id="GO:0051539">
    <property type="term" value="F:4 iron, 4 sulfur cluster binding"/>
    <property type="evidence" value="ECO:0007669"/>
    <property type="project" value="UniProtKB-KW"/>
</dbReference>
<keyword evidence="6" id="KW-0004">4Fe-4S</keyword>
<dbReference type="SUPFAM" id="SSF48150">
    <property type="entry name" value="DNA-glycosylase"/>
    <property type="match status" value="1"/>
</dbReference>
<comment type="cofactor">
    <cofactor evidence="2">
        <name>[4Fe-4S] cluster</name>
        <dbReference type="ChEBI" id="CHEBI:49883"/>
    </cofactor>
</comment>
<evidence type="ECO:0000256" key="4">
    <source>
        <dbReference type="ARBA" id="ARBA00012045"/>
    </source>
</evidence>
<dbReference type="PROSITE" id="PS00764">
    <property type="entry name" value="ENDONUCLEASE_III_1"/>
    <property type="match status" value="1"/>
</dbReference>
<comment type="catalytic activity">
    <reaction evidence="1">
        <text>Hydrolyzes free adenine bases from 7,8-dihydro-8-oxoguanine:adenine mismatched double-stranded DNA, leaving an apurinic site.</text>
        <dbReference type="EC" id="3.2.2.31"/>
    </reaction>
</comment>
<accession>A0A0F9SPX2</accession>
<dbReference type="InterPro" id="IPR011257">
    <property type="entry name" value="DNA_glycosylase"/>
</dbReference>
<dbReference type="PANTHER" id="PTHR42944">
    <property type="entry name" value="ADENINE DNA GLYCOSYLASE"/>
    <property type="match status" value="1"/>
</dbReference>
<dbReference type="GO" id="GO:0006298">
    <property type="term" value="P:mismatch repair"/>
    <property type="evidence" value="ECO:0007669"/>
    <property type="project" value="TreeGrafter"/>
</dbReference>
<sequence length="237" mass="27198">MISMFRRNILRWYSTGRRTYPWRETTDPYRILIAEMMLQRTKADQVVNVYDEFFTTFNSPDAVIKCSDGRIESMLKPLGLRWRAKNFKKASQALLHTFGGRVPDTREELKTLPGVGDYVAGMVLSTAFCKCEWAVDSNVVRVFRRYFGIPTSREGRRDAHVTEMARIYSSSRNPGRANLAIVDFTGIVCLPRKPLCNSCGLRRRCNYFMNLDDKESKGKAVSTKSSINTVRGCIDYD</sequence>
<dbReference type="EMBL" id="LAZR01001788">
    <property type="protein sequence ID" value="KKN39011.1"/>
    <property type="molecule type" value="Genomic_DNA"/>
</dbReference>
<dbReference type="AlphaFoldDB" id="A0A0F9SPX2"/>
<evidence type="ECO:0000256" key="5">
    <source>
        <dbReference type="ARBA" id="ARBA00022023"/>
    </source>
</evidence>
<dbReference type="GO" id="GO:0006284">
    <property type="term" value="P:base-excision repair"/>
    <property type="evidence" value="ECO:0007669"/>
    <property type="project" value="InterPro"/>
</dbReference>
<comment type="caution">
    <text evidence="15">The sequence shown here is derived from an EMBL/GenBank/DDBJ whole genome shotgun (WGS) entry which is preliminary data.</text>
</comment>
<dbReference type="Gene3D" id="1.10.1670.10">
    <property type="entry name" value="Helix-hairpin-Helix base-excision DNA repair enzymes (C-terminal)"/>
    <property type="match status" value="1"/>
</dbReference>
<dbReference type="InterPro" id="IPR004035">
    <property type="entry name" value="Endouclease-III_FeS-bd_BS"/>
</dbReference>
<keyword evidence="10" id="KW-0408">Iron</keyword>
<keyword evidence="9" id="KW-0378">Hydrolase</keyword>
<dbReference type="Pfam" id="PF00730">
    <property type="entry name" value="HhH-GPD"/>
    <property type="match status" value="1"/>
</dbReference>
<dbReference type="GO" id="GO:0035485">
    <property type="term" value="F:adenine/guanine mispair binding"/>
    <property type="evidence" value="ECO:0007669"/>
    <property type="project" value="TreeGrafter"/>
</dbReference>
<comment type="similarity">
    <text evidence="3">Belongs to the Nth/MutY family.</text>
</comment>
<evidence type="ECO:0000256" key="6">
    <source>
        <dbReference type="ARBA" id="ARBA00022485"/>
    </source>
</evidence>
<evidence type="ECO:0000256" key="2">
    <source>
        <dbReference type="ARBA" id="ARBA00001966"/>
    </source>
</evidence>
<evidence type="ECO:0000256" key="9">
    <source>
        <dbReference type="ARBA" id="ARBA00022801"/>
    </source>
</evidence>
<dbReference type="InterPro" id="IPR000445">
    <property type="entry name" value="HhH_motif"/>
</dbReference>
<dbReference type="CDD" id="cd00056">
    <property type="entry name" value="ENDO3c"/>
    <property type="match status" value="1"/>
</dbReference>
<dbReference type="SMART" id="SM00525">
    <property type="entry name" value="FES"/>
    <property type="match status" value="1"/>
</dbReference>
<dbReference type="PANTHER" id="PTHR42944:SF1">
    <property type="entry name" value="ADENINE DNA GLYCOSYLASE"/>
    <property type="match status" value="1"/>
</dbReference>
<keyword evidence="11" id="KW-0411">Iron-sulfur</keyword>
<evidence type="ECO:0000256" key="1">
    <source>
        <dbReference type="ARBA" id="ARBA00000843"/>
    </source>
</evidence>
<protein>
    <recommendedName>
        <fullName evidence="5">Adenine DNA glycosylase</fullName>
        <ecNumber evidence="4">3.2.2.31</ecNumber>
    </recommendedName>
</protein>
<gene>
    <name evidence="15" type="ORF">LCGC14_0747630</name>
</gene>
<dbReference type="FunFam" id="1.10.340.30:FF:000001">
    <property type="entry name" value="Endonuclease III"/>
    <property type="match status" value="1"/>
</dbReference>
<keyword evidence="12" id="KW-0234">DNA repair</keyword>
<dbReference type="GO" id="GO:0034039">
    <property type="term" value="F:8-oxo-7,8-dihydroguanine DNA N-glycosylase activity"/>
    <property type="evidence" value="ECO:0007669"/>
    <property type="project" value="TreeGrafter"/>
</dbReference>
<evidence type="ECO:0000256" key="3">
    <source>
        <dbReference type="ARBA" id="ARBA00008343"/>
    </source>
</evidence>
<dbReference type="GO" id="GO:0032357">
    <property type="term" value="F:oxidized purine DNA binding"/>
    <property type="evidence" value="ECO:0007669"/>
    <property type="project" value="TreeGrafter"/>
</dbReference>
<evidence type="ECO:0000256" key="10">
    <source>
        <dbReference type="ARBA" id="ARBA00023004"/>
    </source>
</evidence>
<dbReference type="InterPro" id="IPR023170">
    <property type="entry name" value="HhH_base_excis_C"/>
</dbReference>
<evidence type="ECO:0000313" key="15">
    <source>
        <dbReference type="EMBL" id="KKN39011.1"/>
    </source>
</evidence>
<keyword evidence="7" id="KW-0479">Metal-binding</keyword>
<dbReference type="GO" id="GO:0000701">
    <property type="term" value="F:purine-specific mismatch base pair DNA N-glycosylase activity"/>
    <property type="evidence" value="ECO:0007669"/>
    <property type="project" value="UniProtKB-EC"/>
</dbReference>
<evidence type="ECO:0000256" key="7">
    <source>
        <dbReference type="ARBA" id="ARBA00022723"/>
    </source>
</evidence>
<dbReference type="PIRSF" id="PIRSF001435">
    <property type="entry name" value="Nth"/>
    <property type="match status" value="1"/>
</dbReference>